<feature type="transmembrane region" description="Helical" evidence="5">
    <location>
        <begin position="131"/>
        <end position="150"/>
    </location>
</feature>
<feature type="transmembrane region" description="Helical" evidence="5">
    <location>
        <begin position="78"/>
        <end position="95"/>
    </location>
</feature>
<dbReference type="EMBL" id="CYKH01001592">
    <property type="protein sequence ID" value="CUG87785.1"/>
    <property type="molecule type" value="Genomic_DNA"/>
</dbReference>
<evidence type="ECO:0000256" key="5">
    <source>
        <dbReference type="SAM" id="Phobius"/>
    </source>
</evidence>
<dbReference type="GO" id="GO:0016020">
    <property type="term" value="C:membrane"/>
    <property type="evidence" value="ECO:0007669"/>
    <property type="project" value="UniProtKB-SubCell"/>
</dbReference>
<dbReference type="InterPro" id="IPR037185">
    <property type="entry name" value="EmrE-like"/>
</dbReference>
<evidence type="ECO:0000313" key="7">
    <source>
        <dbReference type="EMBL" id="CUG87785.1"/>
    </source>
</evidence>
<feature type="transmembrane region" description="Helical" evidence="5">
    <location>
        <begin position="247"/>
        <end position="267"/>
    </location>
</feature>
<accession>A0A0S4JCA1</accession>
<evidence type="ECO:0000256" key="3">
    <source>
        <dbReference type="ARBA" id="ARBA00022989"/>
    </source>
</evidence>
<keyword evidence="4 5" id="KW-0472">Membrane</keyword>
<evidence type="ECO:0000256" key="4">
    <source>
        <dbReference type="ARBA" id="ARBA00023136"/>
    </source>
</evidence>
<comment type="subcellular location">
    <subcellularLocation>
        <location evidence="1">Membrane</location>
        <topology evidence="1">Multi-pass membrane protein</topology>
    </subcellularLocation>
</comment>
<dbReference type="Proteomes" id="UP000051952">
    <property type="component" value="Unassembled WGS sequence"/>
</dbReference>
<dbReference type="Pfam" id="PF03151">
    <property type="entry name" value="TPT"/>
    <property type="match status" value="1"/>
</dbReference>
<name>A0A0S4JCA1_BODSA</name>
<evidence type="ECO:0000259" key="6">
    <source>
        <dbReference type="Pfam" id="PF03151"/>
    </source>
</evidence>
<sequence>KAQWTTSPLFSTSLQMFVAAMIAYIAVVQMGVQRSRGVNLLDRATWHQRIVPLGLSRAVDIGCGNYALSLVTVALQQIVKATLPIFVTLLSVIVLRKRVSLKMVSSLVPIVVGTIVASVSPHHHAPTTSNIIIPAPSTAGVLLAMVSCFGRASKAVLNALLLSGAGGGGGSGKKLRPMEIVLLEAPTTGVMILIPALLLEGHSLFIARTNQFIVHPWSTIGLNLLCGALMFGTQVAYVTLIDETSALSCQVLMSVKMLFLVFFSVWWHHTPFTWLNGFGVLVAGAGCIAYARTAQDQEKAVAAKKHDTLPSDVV</sequence>
<gene>
    <name evidence="7" type="ORF">BSAL_11995</name>
</gene>
<keyword evidence="2 5" id="KW-0812">Transmembrane</keyword>
<feature type="transmembrane region" description="Helical" evidence="5">
    <location>
        <begin position="107"/>
        <end position="125"/>
    </location>
</feature>
<dbReference type="InterPro" id="IPR050186">
    <property type="entry name" value="TPT_transporter"/>
</dbReference>
<protein>
    <submittedName>
        <fullName evidence="7">Membrane transporter, putative</fullName>
    </submittedName>
</protein>
<evidence type="ECO:0000256" key="2">
    <source>
        <dbReference type="ARBA" id="ARBA00022692"/>
    </source>
</evidence>
<reference evidence="8" key="1">
    <citation type="submission" date="2015-09" db="EMBL/GenBank/DDBJ databases">
        <authorList>
            <consortium name="Pathogen Informatics"/>
        </authorList>
    </citation>
    <scope>NUCLEOTIDE SEQUENCE [LARGE SCALE GENOMIC DNA]</scope>
    <source>
        <strain evidence="8">Lake Konstanz</strain>
    </source>
</reference>
<feature type="domain" description="Sugar phosphate transporter" evidence="6">
    <location>
        <begin position="6"/>
        <end position="290"/>
    </location>
</feature>
<dbReference type="OrthoDB" id="5547497at2759"/>
<feature type="transmembrane region" description="Helical" evidence="5">
    <location>
        <begin position="12"/>
        <end position="32"/>
    </location>
</feature>
<dbReference type="InterPro" id="IPR004853">
    <property type="entry name" value="Sugar_P_trans_dom"/>
</dbReference>
<keyword evidence="8" id="KW-1185">Reference proteome</keyword>
<organism evidence="7 8">
    <name type="scientific">Bodo saltans</name>
    <name type="common">Flagellated protozoan</name>
    <dbReference type="NCBI Taxonomy" id="75058"/>
    <lineage>
        <taxon>Eukaryota</taxon>
        <taxon>Discoba</taxon>
        <taxon>Euglenozoa</taxon>
        <taxon>Kinetoplastea</taxon>
        <taxon>Metakinetoplastina</taxon>
        <taxon>Eubodonida</taxon>
        <taxon>Bodonidae</taxon>
        <taxon>Bodo</taxon>
    </lineage>
</organism>
<feature type="transmembrane region" description="Helical" evidence="5">
    <location>
        <begin position="273"/>
        <end position="291"/>
    </location>
</feature>
<dbReference type="PANTHER" id="PTHR11132">
    <property type="entry name" value="SOLUTE CARRIER FAMILY 35"/>
    <property type="match status" value="1"/>
</dbReference>
<dbReference type="SUPFAM" id="SSF103481">
    <property type="entry name" value="Multidrug resistance efflux transporter EmrE"/>
    <property type="match status" value="2"/>
</dbReference>
<feature type="transmembrane region" description="Helical" evidence="5">
    <location>
        <begin position="219"/>
        <end position="240"/>
    </location>
</feature>
<feature type="non-terminal residue" evidence="7">
    <location>
        <position position="1"/>
    </location>
</feature>
<evidence type="ECO:0000256" key="1">
    <source>
        <dbReference type="ARBA" id="ARBA00004141"/>
    </source>
</evidence>
<dbReference type="VEuPathDB" id="TriTrypDB:BSAL_11995"/>
<proteinExistence type="predicted"/>
<evidence type="ECO:0000313" key="8">
    <source>
        <dbReference type="Proteomes" id="UP000051952"/>
    </source>
</evidence>
<feature type="transmembrane region" description="Helical" evidence="5">
    <location>
        <begin position="180"/>
        <end position="199"/>
    </location>
</feature>
<dbReference type="AlphaFoldDB" id="A0A0S4JCA1"/>
<keyword evidence="3 5" id="KW-1133">Transmembrane helix</keyword>